<dbReference type="SUPFAM" id="SSF56204">
    <property type="entry name" value="Hect, E3 ligase catalytic domain"/>
    <property type="match status" value="1"/>
</dbReference>
<feature type="active site" description="Glycyl thioester intermediate" evidence="7">
    <location>
        <position position="941"/>
    </location>
</feature>
<dbReference type="InterPro" id="IPR000569">
    <property type="entry name" value="HECT_dom"/>
</dbReference>
<organism evidence="10 11">
    <name type="scientific">Patiria miniata</name>
    <name type="common">Bat star</name>
    <name type="synonym">Asterina miniata</name>
    <dbReference type="NCBI Taxonomy" id="46514"/>
    <lineage>
        <taxon>Eukaryota</taxon>
        <taxon>Metazoa</taxon>
        <taxon>Echinodermata</taxon>
        <taxon>Eleutherozoa</taxon>
        <taxon>Asterozoa</taxon>
        <taxon>Asteroidea</taxon>
        <taxon>Valvatacea</taxon>
        <taxon>Valvatida</taxon>
        <taxon>Asterinidae</taxon>
        <taxon>Patiria</taxon>
    </lineage>
</organism>
<name>A0A913YZ46_PATMI</name>
<dbReference type="RefSeq" id="XP_038044989.1">
    <property type="nucleotide sequence ID" value="XM_038189061.1"/>
</dbReference>
<keyword evidence="4" id="KW-0808">Transferase</keyword>
<dbReference type="FunFam" id="3.30.2160.10:FF:000008">
    <property type="entry name" value="Apoptosis-resistant E3 ubiquitin protein ligase 1"/>
    <property type="match status" value="1"/>
</dbReference>
<dbReference type="Proteomes" id="UP000887568">
    <property type="component" value="Unplaced"/>
</dbReference>
<feature type="repeat" description="Filamin" evidence="6">
    <location>
        <begin position="242"/>
        <end position="345"/>
    </location>
</feature>
<dbReference type="InterPro" id="IPR058738">
    <property type="entry name" value="PH-like_AREL1"/>
</dbReference>
<evidence type="ECO:0000256" key="3">
    <source>
        <dbReference type="ARBA" id="ARBA00012485"/>
    </source>
</evidence>
<sequence>MASKTNWWPCCVSVILLAVVLGLAAVHWQKQSEFNTFIEEHGLMQHGSVFSNAGINYLEQFASPSLLEHKAFKEISPAERKEIYGVSEKLASSLLLLQWLESRQLQHHHGDVQIWLDEHKQQEYHWSVKFGYAGVRQLAMLTQEETTTLVTYLKTTEFETYLLREGIKELAGDDNWKRLILNPTFSSLQKMKEFFIFDRLLILTMPLGLLSFWVWGNYQLARGIPQQQGRERPSSILNYITGSLLDVNCCKVEWGWVEPAVVGETMSFMIKFFQRNRRPYIINRDNSLPVIVEITASQQRVACSLEYGTMNEVKASFTVRRAGLYTITVRLGQMNIRGSPYRMNFLPGPVDPSKSAFVRHSSTMVVTRGKMCPLLIEPRDRFGNPCFTHLDADRGNRTYNDDYCLQVTEIGSDRFDSVRPHYEVKPSQDSRQLALRVRMESTGCYKALATYRTEKLSNGEFNILVLSENDFEKVKKNLDKKSTEGYEATLLSHNHSKQRRPKKVYCYISPKQLTVKEFYLRIIPKRLQTFRVCPATKFNFTADHSEQDVPAFSIEDGCQPPMQLASKHRDIMAATFTKFLLTNIGGSETFQDKQRCFHREVVNLRPRKYHSVLNLNIDRHSLLESSMKATKPYSTSDWCKKFEINFLGEEGQDWGGLGREWTELVCTALFSPENKFFRRFRDNNQGLVHPNPDRPPHLCKAKFYEFAGKMVGKCLYESSLGSATRQLVKARFSRSFLAQLIGLRVSHKYFETDDPDFYTTKVRFILDNDVNDMDLTFSEEVYSKAGQLAQEVDLIPGGASIPVTNDNKIEYLDKLAHHRLANSVQDEIEAFLKGLNDLIPDQLLSMFDENELELLMCGTCAFSVTDMQRHYIPSGQGEQFTQMLDWFWTVVASFTQEEMARLLQFTTGCSQLPPGGFAELSPKFQVIAAPTHGTLPTAHTCFNQLCLPTYDSIEHLQKALVLAINEGGEGFGLL</sequence>
<accession>A0A913YZ46</accession>
<comment type="catalytic activity">
    <reaction evidence="1">
        <text>S-ubiquitinyl-[E2 ubiquitin-conjugating enzyme]-L-cysteine + [acceptor protein]-L-lysine = [E2 ubiquitin-conjugating enzyme]-L-cysteine + N(6)-ubiquitinyl-[acceptor protein]-L-lysine.</text>
        <dbReference type="EC" id="2.3.2.26"/>
    </reaction>
</comment>
<evidence type="ECO:0000256" key="4">
    <source>
        <dbReference type="ARBA" id="ARBA00022679"/>
    </source>
</evidence>
<dbReference type="GO" id="GO:0006511">
    <property type="term" value="P:ubiquitin-dependent protein catabolic process"/>
    <property type="evidence" value="ECO:0007669"/>
    <property type="project" value="TreeGrafter"/>
</dbReference>
<dbReference type="InterPro" id="IPR050409">
    <property type="entry name" value="E3_ubiq-protein_ligase"/>
</dbReference>
<dbReference type="GeneID" id="119719582"/>
<keyword evidence="11" id="KW-1185">Reference proteome</keyword>
<dbReference type="Gene3D" id="3.30.2410.10">
    <property type="entry name" value="Hect, E3 ligase catalytic domain"/>
    <property type="match status" value="1"/>
</dbReference>
<keyword evidence="8" id="KW-0472">Membrane</keyword>
<evidence type="ECO:0000313" key="10">
    <source>
        <dbReference type="EnsemblMetazoa" id="XP_038044989.1"/>
    </source>
</evidence>
<dbReference type="InterPro" id="IPR013783">
    <property type="entry name" value="Ig-like_fold"/>
</dbReference>
<dbReference type="FunFam" id="3.30.2410.10:FF:000013">
    <property type="entry name" value="Apoptosis-resistant E3 ubiquitin protein ligase 1"/>
    <property type="match status" value="1"/>
</dbReference>
<keyword evidence="5 7" id="KW-0833">Ubl conjugation pathway</keyword>
<dbReference type="InterPro" id="IPR017868">
    <property type="entry name" value="Filamin/ABP280_repeat-like"/>
</dbReference>
<dbReference type="PROSITE" id="PS50194">
    <property type="entry name" value="FILAMIN_REPEAT"/>
    <property type="match status" value="1"/>
</dbReference>
<evidence type="ECO:0000259" key="9">
    <source>
        <dbReference type="PROSITE" id="PS50237"/>
    </source>
</evidence>
<evidence type="ECO:0000256" key="6">
    <source>
        <dbReference type="PROSITE-ProRule" id="PRU00087"/>
    </source>
</evidence>
<evidence type="ECO:0000256" key="8">
    <source>
        <dbReference type="SAM" id="Phobius"/>
    </source>
</evidence>
<dbReference type="PANTHER" id="PTHR11254">
    <property type="entry name" value="HECT DOMAIN UBIQUITIN-PROTEIN LIGASE"/>
    <property type="match status" value="1"/>
</dbReference>
<keyword evidence="8" id="KW-1133">Transmembrane helix</keyword>
<dbReference type="Pfam" id="PF25916">
    <property type="entry name" value="AREL1_PH-like"/>
    <property type="match status" value="1"/>
</dbReference>
<dbReference type="InterPro" id="IPR035983">
    <property type="entry name" value="Hect_E3_ubiquitin_ligase"/>
</dbReference>
<dbReference type="EnsemblMetazoa" id="XM_038189061.1">
    <property type="protein sequence ID" value="XP_038044989.1"/>
    <property type="gene ID" value="LOC119719582"/>
</dbReference>
<evidence type="ECO:0000256" key="2">
    <source>
        <dbReference type="ARBA" id="ARBA00004906"/>
    </source>
</evidence>
<evidence type="ECO:0000256" key="7">
    <source>
        <dbReference type="PROSITE-ProRule" id="PRU00104"/>
    </source>
</evidence>
<feature type="domain" description="HECT" evidence="9">
    <location>
        <begin position="634"/>
        <end position="974"/>
    </location>
</feature>
<dbReference type="Pfam" id="PF00632">
    <property type="entry name" value="HECT"/>
    <property type="match status" value="1"/>
</dbReference>
<dbReference type="GO" id="GO:0043066">
    <property type="term" value="P:negative regulation of apoptotic process"/>
    <property type="evidence" value="ECO:0007669"/>
    <property type="project" value="TreeGrafter"/>
</dbReference>
<dbReference type="SMART" id="SM00119">
    <property type="entry name" value="HECTc"/>
    <property type="match status" value="1"/>
</dbReference>
<evidence type="ECO:0000256" key="1">
    <source>
        <dbReference type="ARBA" id="ARBA00000885"/>
    </source>
</evidence>
<proteinExistence type="predicted"/>
<dbReference type="Gene3D" id="3.30.2160.10">
    <property type="entry name" value="Hect, E3 ligase catalytic domain"/>
    <property type="match status" value="1"/>
</dbReference>
<evidence type="ECO:0000313" key="11">
    <source>
        <dbReference type="Proteomes" id="UP000887568"/>
    </source>
</evidence>
<dbReference type="SUPFAM" id="SSF81296">
    <property type="entry name" value="E set domains"/>
    <property type="match status" value="1"/>
</dbReference>
<dbReference type="EC" id="2.3.2.26" evidence="3"/>
<reference evidence="10" key="1">
    <citation type="submission" date="2022-11" db="UniProtKB">
        <authorList>
            <consortium name="EnsemblMetazoa"/>
        </authorList>
    </citation>
    <scope>IDENTIFICATION</scope>
</reference>
<evidence type="ECO:0000256" key="5">
    <source>
        <dbReference type="ARBA" id="ARBA00022786"/>
    </source>
</evidence>
<dbReference type="PROSITE" id="PS50237">
    <property type="entry name" value="HECT"/>
    <property type="match status" value="1"/>
</dbReference>
<dbReference type="Gene3D" id="2.60.40.10">
    <property type="entry name" value="Immunoglobulins"/>
    <property type="match status" value="1"/>
</dbReference>
<dbReference type="GO" id="GO:0061630">
    <property type="term" value="F:ubiquitin protein ligase activity"/>
    <property type="evidence" value="ECO:0007669"/>
    <property type="project" value="UniProtKB-EC"/>
</dbReference>
<dbReference type="InterPro" id="IPR014756">
    <property type="entry name" value="Ig_E-set"/>
</dbReference>
<dbReference type="AlphaFoldDB" id="A0A913YZ46"/>
<dbReference type="OMA" id="GHLCKDA"/>
<dbReference type="Gene3D" id="3.90.1750.10">
    <property type="entry name" value="Hect, E3 ligase catalytic domains"/>
    <property type="match status" value="1"/>
</dbReference>
<dbReference type="OrthoDB" id="6057829at2759"/>
<dbReference type="GO" id="GO:0000209">
    <property type="term" value="P:protein polyubiquitination"/>
    <property type="evidence" value="ECO:0007669"/>
    <property type="project" value="TreeGrafter"/>
</dbReference>
<comment type="pathway">
    <text evidence="2">Protein modification; protein ubiquitination.</text>
</comment>
<dbReference type="CDD" id="cd00078">
    <property type="entry name" value="HECTc"/>
    <property type="match status" value="1"/>
</dbReference>
<dbReference type="PANTHER" id="PTHR11254:SF340">
    <property type="entry name" value="APOPTOSIS-RESISTANT E3 UBIQUITIN PROTEIN LIGASE 1"/>
    <property type="match status" value="1"/>
</dbReference>
<keyword evidence="8" id="KW-0812">Transmembrane</keyword>
<feature type="transmembrane region" description="Helical" evidence="8">
    <location>
        <begin position="6"/>
        <end position="26"/>
    </location>
</feature>
<dbReference type="Pfam" id="PF00630">
    <property type="entry name" value="Filamin"/>
    <property type="match status" value="1"/>
</dbReference>
<dbReference type="GO" id="GO:0005829">
    <property type="term" value="C:cytosol"/>
    <property type="evidence" value="ECO:0007669"/>
    <property type="project" value="TreeGrafter"/>
</dbReference>
<protein>
    <recommendedName>
        <fullName evidence="3">HECT-type E3 ubiquitin transferase</fullName>
        <ecNumber evidence="3">2.3.2.26</ecNumber>
    </recommendedName>
</protein>